<evidence type="ECO:0000313" key="3">
    <source>
        <dbReference type="Proteomes" id="UP000003460"/>
    </source>
</evidence>
<organism evidence="2 3">
    <name type="scientific">Alloprevotella tannerae ATCC 51259</name>
    <dbReference type="NCBI Taxonomy" id="626522"/>
    <lineage>
        <taxon>Bacteria</taxon>
        <taxon>Pseudomonadati</taxon>
        <taxon>Bacteroidota</taxon>
        <taxon>Bacteroidia</taxon>
        <taxon>Bacteroidales</taxon>
        <taxon>Prevotellaceae</taxon>
        <taxon>Alloprevotella</taxon>
    </lineage>
</organism>
<dbReference type="EMBL" id="ACIJ02000016">
    <property type="protein sequence ID" value="EEX72314.1"/>
    <property type="molecule type" value="Genomic_DNA"/>
</dbReference>
<dbReference type="Proteomes" id="UP000003460">
    <property type="component" value="Unassembled WGS sequence"/>
</dbReference>
<accession>C9LEZ5</accession>
<dbReference type="HOGENOM" id="CLU_2331393_0_0_10"/>
<reference evidence="2" key="1">
    <citation type="submission" date="2009-09" db="EMBL/GenBank/DDBJ databases">
        <authorList>
            <person name="Weinstock G."/>
            <person name="Sodergren E."/>
            <person name="Clifton S."/>
            <person name="Fulton L."/>
            <person name="Fulton B."/>
            <person name="Courtney L."/>
            <person name="Fronick C."/>
            <person name="Harrison M."/>
            <person name="Strong C."/>
            <person name="Farmer C."/>
            <person name="Delahaunty K."/>
            <person name="Markovic C."/>
            <person name="Hall O."/>
            <person name="Minx P."/>
            <person name="Tomlinson C."/>
            <person name="Mitreva M."/>
            <person name="Nelson J."/>
            <person name="Hou S."/>
            <person name="Wollam A."/>
            <person name="Pepin K.H."/>
            <person name="Johnson M."/>
            <person name="Bhonagiri V."/>
            <person name="Nash W.E."/>
            <person name="Warren W."/>
            <person name="Chinwalla A."/>
            <person name="Mardis E.R."/>
            <person name="Wilson R.K."/>
        </authorList>
    </citation>
    <scope>NUCLEOTIDE SEQUENCE [LARGE SCALE GENOMIC DNA]</scope>
    <source>
        <strain evidence="2">ATCC 51259</strain>
    </source>
</reference>
<feature type="compositionally biased region" description="Basic and acidic residues" evidence="1">
    <location>
        <begin position="89"/>
        <end position="98"/>
    </location>
</feature>
<feature type="region of interest" description="Disordered" evidence="1">
    <location>
        <begin position="67"/>
        <end position="98"/>
    </location>
</feature>
<sequence length="98" mass="11225">MLFLNNANKRKENVSYGAQMRRFAVSLHYTRTKYRDKKLIQPHVCLTIADMRLIIFCAEPAQVPCEPTKSDQGVANADNAFPLTNYQRNHTENAHSSN</sequence>
<dbReference type="STRING" id="626522.GCWU000325_00776"/>
<name>C9LEZ5_9BACT</name>
<evidence type="ECO:0000313" key="2">
    <source>
        <dbReference type="EMBL" id="EEX72314.1"/>
    </source>
</evidence>
<protein>
    <submittedName>
        <fullName evidence="2">Uncharacterized protein</fullName>
    </submittedName>
</protein>
<evidence type="ECO:0000256" key="1">
    <source>
        <dbReference type="SAM" id="MobiDB-lite"/>
    </source>
</evidence>
<comment type="caution">
    <text evidence="2">The sequence shown here is derived from an EMBL/GenBank/DDBJ whole genome shotgun (WGS) entry which is preliminary data.</text>
</comment>
<gene>
    <name evidence="2" type="ORF">GCWU000325_00776</name>
</gene>
<keyword evidence="3" id="KW-1185">Reference proteome</keyword>
<dbReference type="AlphaFoldDB" id="C9LEZ5"/>
<proteinExistence type="predicted"/>